<evidence type="ECO:0000313" key="1">
    <source>
        <dbReference type="EMBL" id="CAG8664705.1"/>
    </source>
</evidence>
<reference evidence="1" key="1">
    <citation type="submission" date="2021-06" db="EMBL/GenBank/DDBJ databases">
        <authorList>
            <person name="Kallberg Y."/>
            <person name="Tangrot J."/>
            <person name="Rosling A."/>
        </authorList>
    </citation>
    <scope>NUCLEOTIDE SEQUENCE</scope>
    <source>
        <strain evidence="1">AZ414A</strain>
    </source>
</reference>
<dbReference type="EMBL" id="CAJVPK010009069">
    <property type="protein sequence ID" value="CAG8664705.1"/>
    <property type="molecule type" value="Genomic_DNA"/>
</dbReference>
<name>A0A9N9EAQ1_9GLOM</name>
<evidence type="ECO:0000313" key="2">
    <source>
        <dbReference type="Proteomes" id="UP000789706"/>
    </source>
</evidence>
<feature type="non-terminal residue" evidence="1">
    <location>
        <position position="62"/>
    </location>
</feature>
<accession>A0A9N9EAQ1</accession>
<sequence>LFLSSQILNLESPSWVKGKLTLYITNSFVSVRASILDSVSANVLDSNLDTDLDIDFDNIFDS</sequence>
<gene>
    <name evidence="1" type="ORF">DEBURN_LOCUS11879</name>
</gene>
<comment type="caution">
    <text evidence="1">The sequence shown here is derived from an EMBL/GenBank/DDBJ whole genome shotgun (WGS) entry which is preliminary data.</text>
</comment>
<protein>
    <submittedName>
        <fullName evidence="1">5734_t:CDS:1</fullName>
    </submittedName>
</protein>
<proteinExistence type="predicted"/>
<organism evidence="1 2">
    <name type="scientific">Diversispora eburnea</name>
    <dbReference type="NCBI Taxonomy" id="1213867"/>
    <lineage>
        <taxon>Eukaryota</taxon>
        <taxon>Fungi</taxon>
        <taxon>Fungi incertae sedis</taxon>
        <taxon>Mucoromycota</taxon>
        <taxon>Glomeromycotina</taxon>
        <taxon>Glomeromycetes</taxon>
        <taxon>Diversisporales</taxon>
        <taxon>Diversisporaceae</taxon>
        <taxon>Diversispora</taxon>
    </lineage>
</organism>
<dbReference type="AlphaFoldDB" id="A0A9N9EAQ1"/>
<keyword evidence="2" id="KW-1185">Reference proteome</keyword>
<feature type="non-terminal residue" evidence="1">
    <location>
        <position position="1"/>
    </location>
</feature>
<dbReference type="Proteomes" id="UP000789706">
    <property type="component" value="Unassembled WGS sequence"/>
</dbReference>